<organism evidence="1 2">
    <name type="scientific">Kriegella aquimaris</name>
    <dbReference type="NCBI Taxonomy" id="192904"/>
    <lineage>
        <taxon>Bacteria</taxon>
        <taxon>Pseudomonadati</taxon>
        <taxon>Bacteroidota</taxon>
        <taxon>Flavobacteriia</taxon>
        <taxon>Flavobacteriales</taxon>
        <taxon>Flavobacteriaceae</taxon>
        <taxon>Kriegella</taxon>
    </lineage>
</organism>
<evidence type="ECO:0000313" key="2">
    <source>
        <dbReference type="Proteomes" id="UP000199440"/>
    </source>
</evidence>
<keyword evidence="2" id="KW-1185">Reference proteome</keyword>
<dbReference type="Pfam" id="PF24387">
    <property type="entry name" value="AEP-like"/>
    <property type="match status" value="1"/>
</dbReference>
<protein>
    <submittedName>
        <fullName evidence="1">Uncharacterized protein</fullName>
    </submittedName>
</protein>
<proteinExistence type="predicted"/>
<dbReference type="OrthoDB" id="6197540at2"/>
<gene>
    <name evidence="1" type="ORF">SAMN04488514_10122</name>
</gene>
<sequence>MNSNIFEDHPIRLIIDLIKNNIIPENSFLNFSRHIYSYKTQYEKRELFQIKASELSQEWFLNEINKLEPEWELTFHSDVSLINDETKFLPLIDFNIENMDEEIIDIITDRFLKQKKLSDFQDILHNLEVFESGSSYHGYAKRIVTKDQWFKFTIAILLLNYTKYNLTNNIIVDTRWVAHRLLSGYTCLRWSNNSNTKSKLPTFYRTGIIRG</sequence>
<dbReference type="STRING" id="192904.SAMN04488514_10122"/>
<name>A0A1G9I7F5_9FLAO</name>
<accession>A0A1G9I7F5</accession>
<reference evidence="1 2" key="1">
    <citation type="submission" date="2016-10" db="EMBL/GenBank/DDBJ databases">
        <authorList>
            <person name="de Groot N.N."/>
        </authorList>
    </citation>
    <scope>NUCLEOTIDE SEQUENCE [LARGE SCALE GENOMIC DNA]</scope>
    <source>
        <strain evidence="1 2">DSM 19886</strain>
    </source>
</reference>
<dbReference type="InterPro" id="IPR056250">
    <property type="entry name" value="AEP-like"/>
</dbReference>
<dbReference type="AlphaFoldDB" id="A0A1G9I7F5"/>
<evidence type="ECO:0000313" key="1">
    <source>
        <dbReference type="EMBL" id="SDL21032.1"/>
    </source>
</evidence>
<dbReference type="Proteomes" id="UP000199440">
    <property type="component" value="Unassembled WGS sequence"/>
</dbReference>
<dbReference type="RefSeq" id="WP_089884051.1">
    <property type="nucleotide sequence ID" value="NZ_FNGV01000001.1"/>
</dbReference>
<dbReference type="EMBL" id="FNGV01000001">
    <property type="protein sequence ID" value="SDL21032.1"/>
    <property type="molecule type" value="Genomic_DNA"/>
</dbReference>